<feature type="domain" description="ABC3 transporter permease C-terminal" evidence="8">
    <location>
        <begin position="268"/>
        <end position="392"/>
    </location>
</feature>
<keyword evidence="3 7" id="KW-0812">Transmembrane</keyword>
<evidence type="ECO:0000313" key="10">
    <source>
        <dbReference type="EMBL" id="PIP34388.1"/>
    </source>
</evidence>
<feature type="transmembrane region" description="Helical" evidence="7">
    <location>
        <begin position="264"/>
        <end position="290"/>
    </location>
</feature>
<evidence type="ECO:0000256" key="2">
    <source>
        <dbReference type="ARBA" id="ARBA00022475"/>
    </source>
</evidence>
<evidence type="ECO:0000256" key="4">
    <source>
        <dbReference type="ARBA" id="ARBA00022989"/>
    </source>
</evidence>
<dbReference type="AlphaFoldDB" id="A0A2G9ZPW1"/>
<dbReference type="GO" id="GO:0005886">
    <property type="term" value="C:plasma membrane"/>
    <property type="evidence" value="ECO:0007669"/>
    <property type="project" value="UniProtKB-SubCell"/>
</dbReference>
<comment type="similarity">
    <text evidence="6">Belongs to the ABC-4 integral membrane protein family.</text>
</comment>
<keyword evidence="4 7" id="KW-1133">Transmembrane helix</keyword>
<dbReference type="InterPro" id="IPR025857">
    <property type="entry name" value="MacB_PCD"/>
</dbReference>
<dbReference type="PANTHER" id="PTHR30572:SF4">
    <property type="entry name" value="ABC TRANSPORTER PERMEASE YTRF"/>
    <property type="match status" value="1"/>
</dbReference>
<accession>A0A2G9ZPW1</accession>
<feature type="domain" description="MacB-like periplasmic core" evidence="9">
    <location>
        <begin position="21"/>
        <end position="239"/>
    </location>
</feature>
<evidence type="ECO:0000256" key="1">
    <source>
        <dbReference type="ARBA" id="ARBA00004651"/>
    </source>
</evidence>
<sequence length="399" mass="43493">MGILDLISLSIRMFKNRPLRTFLTVLGVSVGIGTVLFLVSLGYGLQRTILSRITTADSLLSLDVSPGAGNLITLADKDVEEISRIKEVKEVSLALQLTGQLTANNLTGDGLVQAVDPSFFRLSGLKVGQGQMFVSDDKYEAVISSAGAQLFNLEPEQVIGKNVSLILFVTKMSEEGFEEVEMVKRDKDYKIVGVIEDENTNYVFIPRQTISDLGISQYDELKVKVSANEHIGGVRDEIINKGFLVSSLSDTIDQANKIFRIIQIILSLFGLIALIVSAIGMFNTMTITLLERINEIGIMRAIGVTGRDIRLLFLMESAIMGFLGGVGGIIVGYLVSEIANVGINVLARIFGGQALDLFYNPPWFIAVIIIFSTLIGFITGIYPSNKAGKLNPLTALRYK</sequence>
<comment type="subcellular location">
    <subcellularLocation>
        <location evidence="1">Cell membrane</location>
        <topology evidence="1">Multi-pass membrane protein</topology>
    </subcellularLocation>
</comment>
<dbReference type="GO" id="GO:0022857">
    <property type="term" value="F:transmembrane transporter activity"/>
    <property type="evidence" value="ECO:0007669"/>
    <property type="project" value="TreeGrafter"/>
</dbReference>
<proteinExistence type="inferred from homology"/>
<evidence type="ECO:0000256" key="6">
    <source>
        <dbReference type="ARBA" id="ARBA00038076"/>
    </source>
</evidence>
<reference evidence="10 11" key="1">
    <citation type="submission" date="2017-09" db="EMBL/GenBank/DDBJ databases">
        <title>Depth-based differentiation of microbial function through sediment-hosted aquifers and enrichment of novel symbionts in the deep terrestrial subsurface.</title>
        <authorList>
            <person name="Probst A.J."/>
            <person name="Ladd B."/>
            <person name="Jarett J.K."/>
            <person name="Geller-Mcgrath D.E."/>
            <person name="Sieber C.M."/>
            <person name="Emerson J.B."/>
            <person name="Anantharaman K."/>
            <person name="Thomas B.C."/>
            <person name="Malmstrom R."/>
            <person name="Stieglmeier M."/>
            <person name="Klingl A."/>
            <person name="Woyke T."/>
            <person name="Ryan C.M."/>
            <person name="Banfield J.F."/>
        </authorList>
    </citation>
    <scope>NUCLEOTIDE SEQUENCE [LARGE SCALE GENOMIC DNA]</scope>
    <source>
        <strain evidence="10">CG23_combo_of_CG06-09_8_20_14_all_41_10</strain>
    </source>
</reference>
<evidence type="ECO:0008006" key="12">
    <source>
        <dbReference type="Google" id="ProtNLM"/>
    </source>
</evidence>
<feature type="transmembrane region" description="Helical" evidence="7">
    <location>
        <begin position="21"/>
        <end position="45"/>
    </location>
</feature>
<dbReference type="Proteomes" id="UP000231408">
    <property type="component" value="Unassembled WGS sequence"/>
</dbReference>
<evidence type="ECO:0000256" key="7">
    <source>
        <dbReference type="SAM" id="Phobius"/>
    </source>
</evidence>
<organism evidence="10 11">
    <name type="scientific">Candidatus Falkowbacteria bacterium CG23_combo_of_CG06-09_8_20_14_all_41_10</name>
    <dbReference type="NCBI Taxonomy" id="1974571"/>
    <lineage>
        <taxon>Bacteria</taxon>
        <taxon>Candidatus Falkowiibacteriota</taxon>
    </lineage>
</organism>
<evidence type="ECO:0000256" key="3">
    <source>
        <dbReference type="ARBA" id="ARBA00022692"/>
    </source>
</evidence>
<evidence type="ECO:0000313" key="11">
    <source>
        <dbReference type="Proteomes" id="UP000231408"/>
    </source>
</evidence>
<dbReference type="EMBL" id="PCSE01000092">
    <property type="protein sequence ID" value="PIP34388.1"/>
    <property type="molecule type" value="Genomic_DNA"/>
</dbReference>
<gene>
    <name evidence="10" type="ORF">COX21_03205</name>
</gene>
<dbReference type="InterPro" id="IPR003838">
    <property type="entry name" value="ABC3_permease_C"/>
</dbReference>
<feature type="transmembrane region" description="Helical" evidence="7">
    <location>
        <begin position="363"/>
        <end position="382"/>
    </location>
</feature>
<dbReference type="InterPro" id="IPR050250">
    <property type="entry name" value="Macrolide_Exporter_MacB"/>
</dbReference>
<evidence type="ECO:0000259" key="9">
    <source>
        <dbReference type="Pfam" id="PF12704"/>
    </source>
</evidence>
<keyword evidence="2" id="KW-1003">Cell membrane</keyword>
<evidence type="ECO:0000256" key="5">
    <source>
        <dbReference type="ARBA" id="ARBA00023136"/>
    </source>
</evidence>
<evidence type="ECO:0000259" key="8">
    <source>
        <dbReference type="Pfam" id="PF02687"/>
    </source>
</evidence>
<dbReference type="PANTHER" id="PTHR30572">
    <property type="entry name" value="MEMBRANE COMPONENT OF TRANSPORTER-RELATED"/>
    <property type="match status" value="1"/>
</dbReference>
<comment type="caution">
    <text evidence="10">The sequence shown here is derived from an EMBL/GenBank/DDBJ whole genome shotgun (WGS) entry which is preliminary data.</text>
</comment>
<dbReference type="Pfam" id="PF12704">
    <property type="entry name" value="MacB_PCD"/>
    <property type="match status" value="1"/>
</dbReference>
<keyword evidence="5 7" id="KW-0472">Membrane</keyword>
<feature type="transmembrane region" description="Helical" evidence="7">
    <location>
        <begin position="311"/>
        <end position="335"/>
    </location>
</feature>
<protein>
    <recommendedName>
        <fullName evidence="12">ABC transporter permease</fullName>
    </recommendedName>
</protein>
<dbReference type="Pfam" id="PF02687">
    <property type="entry name" value="FtsX"/>
    <property type="match status" value="1"/>
</dbReference>
<name>A0A2G9ZPW1_9BACT</name>